<dbReference type="AlphaFoldDB" id="A0A0F9WLB8"/>
<evidence type="ECO:0000313" key="2">
    <source>
        <dbReference type="EMBL" id="KKN86816.1"/>
    </source>
</evidence>
<proteinExistence type="predicted"/>
<reference evidence="2" key="1">
    <citation type="journal article" date="2015" name="Nature">
        <title>Complex archaea that bridge the gap between prokaryotes and eukaryotes.</title>
        <authorList>
            <person name="Spang A."/>
            <person name="Saw J.H."/>
            <person name="Jorgensen S.L."/>
            <person name="Zaremba-Niedzwiedzka K."/>
            <person name="Martijn J."/>
            <person name="Lind A.E."/>
            <person name="van Eijk R."/>
            <person name="Schleper C."/>
            <person name="Guy L."/>
            <person name="Ettema T.J."/>
        </authorList>
    </citation>
    <scope>NUCLEOTIDE SEQUENCE</scope>
</reference>
<gene>
    <name evidence="2" type="ORF">LCGC14_0263750</name>
</gene>
<sequence length="142" mass="16493">MDYMPTDTWERCPIKSRVTNEGDLILVKFDDDCPDVLSFFGLNMEISNDGKFPKVTDDFKWPASVSMSERKKLIEREVTTREITQRVVVVEKGSPCYTCIRGNTQAVAEQENLSRRSTRRSLESRMRNSERAANPKRRRGRK</sequence>
<organism evidence="2">
    <name type="scientific">marine sediment metagenome</name>
    <dbReference type="NCBI Taxonomy" id="412755"/>
    <lineage>
        <taxon>unclassified sequences</taxon>
        <taxon>metagenomes</taxon>
        <taxon>ecological metagenomes</taxon>
    </lineage>
</organism>
<comment type="caution">
    <text evidence="2">The sequence shown here is derived from an EMBL/GenBank/DDBJ whole genome shotgun (WGS) entry which is preliminary data.</text>
</comment>
<feature type="compositionally biased region" description="Basic and acidic residues" evidence="1">
    <location>
        <begin position="120"/>
        <end position="130"/>
    </location>
</feature>
<evidence type="ECO:0000256" key="1">
    <source>
        <dbReference type="SAM" id="MobiDB-lite"/>
    </source>
</evidence>
<name>A0A0F9WLB8_9ZZZZ</name>
<dbReference type="EMBL" id="LAZR01000143">
    <property type="protein sequence ID" value="KKN86816.1"/>
    <property type="molecule type" value="Genomic_DNA"/>
</dbReference>
<protein>
    <submittedName>
        <fullName evidence="2">Uncharacterized protein</fullName>
    </submittedName>
</protein>
<accession>A0A0F9WLB8</accession>
<feature type="region of interest" description="Disordered" evidence="1">
    <location>
        <begin position="108"/>
        <end position="142"/>
    </location>
</feature>